<protein>
    <recommendedName>
        <fullName evidence="4">Calcofluor white hypersensitive protein</fullName>
    </recommendedName>
</protein>
<keyword evidence="3" id="KW-1185">Reference proteome</keyword>
<gene>
    <name evidence="2" type="ORF">DSL72_004742</name>
</gene>
<feature type="compositionally biased region" description="Polar residues" evidence="1">
    <location>
        <begin position="66"/>
        <end position="91"/>
    </location>
</feature>
<proteinExistence type="predicted"/>
<feature type="compositionally biased region" description="Acidic residues" evidence="1">
    <location>
        <begin position="92"/>
        <end position="103"/>
    </location>
</feature>
<feature type="compositionally biased region" description="Basic and acidic residues" evidence="1">
    <location>
        <begin position="53"/>
        <end position="64"/>
    </location>
</feature>
<organism evidence="2 3">
    <name type="scientific">Monilinia vaccinii-corymbosi</name>
    <dbReference type="NCBI Taxonomy" id="61207"/>
    <lineage>
        <taxon>Eukaryota</taxon>
        <taxon>Fungi</taxon>
        <taxon>Dikarya</taxon>
        <taxon>Ascomycota</taxon>
        <taxon>Pezizomycotina</taxon>
        <taxon>Leotiomycetes</taxon>
        <taxon>Helotiales</taxon>
        <taxon>Sclerotiniaceae</taxon>
        <taxon>Monilinia</taxon>
    </lineage>
</organism>
<feature type="compositionally biased region" description="Basic residues" evidence="1">
    <location>
        <begin position="403"/>
        <end position="418"/>
    </location>
</feature>
<evidence type="ECO:0000313" key="3">
    <source>
        <dbReference type="Proteomes" id="UP000672032"/>
    </source>
</evidence>
<feature type="region of interest" description="Disordered" evidence="1">
    <location>
        <begin position="449"/>
        <end position="488"/>
    </location>
</feature>
<accession>A0A8A3P1A9</accession>
<feature type="compositionally biased region" description="Polar residues" evidence="1">
    <location>
        <begin position="479"/>
        <end position="488"/>
    </location>
</feature>
<feature type="compositionally biased region" description="Basic and acidic residues" evidence="1">
    <location>
        <begin position="450"/>
        <end position="467"/>
    </location>
</feature>
<evidence type="ECO:0000313" key="2">
    <source>
        <dbReference type="EMBL" id="QSZ30220.1"/>
    </source>
</evidence>
<name>A0A8A3P1A9_9HELO</name>
<feature type="region of interest" description="Disordered" evidence="1">
    <location>
        <begin position="192"/>
        <end position="255"/>
    </location>
</feature>
<feature type="compositionally biased region" description="Polar residues" evidence="1">
    <location>
        <begin position="33"/>
        <end position="42"/>
    </location>
</feature>
<reference evidence="2" key="1">
    <citation type="submission" date="2020-10" db="EMBL/GenBank/DDBJ databases">
        <title>Genome Sequence of Monilinia vaccinii-corymbosi Sheds Light on Mummy Berry Disease Infection of Blueberry and Mating Type.</title>
        <authorList>
            <person name="Yow A.G."/>
            <person name="Zhang Y."/>
            <person name="Bansal K."/>
            <person name="Eacker S.M."/>
            <person name="Sullivan S."/>
            <person name="Liachko I."/>
            <person name="Cubeta M.A."/>
            <person name="Rollins J.A."/>
            <person name="Ashrafi H."/>
        </authorList>
    </citation>
    <scope>NUCLEOTIDE SEQUENCE</scope>
    <source>
        <strain evidence="2">RL-1</strain>
    </source>
</reference>
<dbReference type="EMBL" id="CP063405">
    <property type="protein sequence ID" value="QSZ30220.1"/>
    <property type="molecule type" value="Genomic_DNA"/>
</dbReference>
<dbReference type="AlphaFoldDB" id="A0A8A3P1A9"/>
<sequence length="488" mass="55521">MPGYSQRYATDQSTSSRDSRRSDESSQGSQSTAPTSIYSSPRPSIHQYQPDRPIYHQKKERDMSPCDSSPAATYLPRSSQETYDSTLSSQEDIFDEPESYDPEYEVPEYTEVVEKTLRPSNAQDFARFFPSTKRLYIRHDDTSYDGNMNLRVDTEVGHGLEKEVIQLFHLRMQDLKNREFSLRRYERSSGREVCHSSRKYVKPAERRPSVLTRSVSNALAHMRKHSPSRTDSPTSNRKPIGGTTRHDSGYASASDSDSDFEAFMASKKASAAASMIPTNTTKLEFSNYAQVDVKRRGARGSKRYEFEYWGRSYSWKRVSEKDGDGKAISYHLFKGDSSTAIAHIVPELRSRDEMRAEDLAGGWIPPCQVWISDPSVLHAVTDVADVIISTGLVALVDDSIKRRFQPKRHNTQHPKTHSSHSSPYSPHPHPKMDNMDFVNPKALVSNIFFKRRDSRGSHKSTEEEKKHSPLRYCAAQPVVGSTTHTRKY</sequence>
<dbReference type="OrthoDB" id="5317787at2759"/>
<dbReference type="Proteomes" id="UP000672032">
    <property type="component" value="Chromosome 1"/>
</dbReference>
<feature type="region of interest" description="Disordered" evidence="1">
    <location>
        <begin position="1"/>
        <end position="103"/>
    </location>
</feature>
<evidence type="ECO:0000256" key="1">
    <source>
        <dbReference type="SAM" id="MobiDB-lite"/>
    </source>
</evidence>
<evidence type="ECO:0008006" key="4">
    <source>
        <dbReference type="Google" id="ProtNLM"/>
    </source>
</evidence>
<feature type="region of interest" description="Disordered" evidence="1">
    <location>
        <begin position="403"/>
        <end position="436"/>
    </location>
</feature>